<dbReference type="GO" id="GO:0005524">
    <property type="term" value="F:ATP binding"/>
    <property type="evidence" value="ECO:0007669"/>
    <property type="project" value="UniProtKB-KW"/>
</dbReference>
<dbReference type="EC" id="6.3.5.4" evidence="3"/>
<gene>
    <name evidence="11" type="primary">asnB</name>
    <name evidence="11" type="ORF">HH303_15360</name>
</gene>
<keyword evidence="4 9" id="KW-0547">Nucleotide-binding</keyword>
<dbReference type="PANTHER" id="PTHR43284:SF1">
    <property type="entry name" value="ASPARAGINE SYNTHETASE"/>
    <property type="match status" value="1"/>
</dbReference>
<feature type="domain" description="Glutamine amidotransferase type-2" evidence="10">
    <location>
        <begin position="2"/>
        <end position="196"/>
    </location>
</feature>
<dbReference type="InterPro" id="IPR006426">
    <property type="entry name" value="Asn_synth_AEB"/>
</dbReference>
<accession>A0A7Y0E265</accession>
<dbReference type="Pfam" id="PF13537">
    <property type="entry name" value="GATase_7"/>
    <property type="match status" value="1"/>
</dbReference>
<comment type="similarity">
    <text evidence="2">Belongs to the asparagine synthetase family.</text>
</comment>
<keyword evidence="12" id="KW-1185">Reference proteome</keyword>
<evidence type="ECO:0000256" key="4">
    <source>
        <dbReference type="ARBA" id="ARBA00022741"/>
    </source>
</evidence>
<dbReference type="InterPro" id="IPR017932">
    <property type="entry name" value="GATase_2_dom"/>
</dbReference>
<keyword evidence="8" id="KW-0061">Asparagine biosynthesis</keyword>
<reference evidence="11 12" key="1">
    <citation type="submission" date="2020-04" db="EMBL/GenBank/DDBJ databases">
        <title>Rhodospirillaceae bacterium KN72 isolated from deep sea.</title>
        <authorList>
            <person name="Zhang D.-C."/>
        </authorList>
    </citation>
    <scope>NUCLEOTIDE SEQUENCE [LARGE SCALE GENOMIC DNA]</scope>
    <source>
        <strain evidence="11 12">KN72</strain>
    </source>
</reference>
<dbReference type="EMBL" id="JABBNT010000004">
    <property type="protein sequence ID" value="NMM45874.1"/>
    <property type="molecule type" value="Genomic_DNA"/>
</dbReference>
<dbReference type="Pfam" id="PF00733">
    <property type="entry name" value="Asn_synthase"/>
    <property type="match status" value="1"/>
</dbReference>
<comment type="caution">
    <text evidence="11">The sequence shown here is derived from an EMBL/GenBank/DDBJ whole genome shotgun (WGS) entry which is preliminary data.</text>
</comment>
<evidence type="ECO:0000259" key="10">
    <source>
        <dbReference type="PROSITE" id="PS51278"/>
    </source>
</evidence>
<organism evidence="11 12">
    <name type="scientific">Pacificispira spongiicola</name>
    <dbReference type="NCBI Taxonomy" id="2729598"/>
    <lineage>
        <taxon>Bacteria</taxon>
        <taxon>Pseudomonadati</taxon>
        <taxon>Pseudomonadota</taxon>
        <taxon>Alphaproteobacteria</taxon>
        <taxon>Rhodospirillales</taxon>
        <taxon>Rhodospirillaceae</taxon>
        <taxon>Pacificispira</taxon>
    </lineage>
</organism>
<evidence type="ECO:0000313" key="11">
    <source>
        <dbReference type="EMBL" id="NMM45874.1"/>
    </source>
</evidence>
<dbReference type="PROSITE" id="PS51278">
    <property type="entry name" value="GATASE_TYPE_2"/>
    <property type="match status" value="1"/>
</dbReference>
<keyword evidence="11" id="KW-0436">Ligase</keyword>
<evidence type="ECO:0000313" key="12">
    <source>
        <dbReference type="Proteomes" id="UP000539372"/>
    </source>
</evidence>
<dbReference type="InterPro" id="IPR033738">
    <property type="entry name" value="AsnB_N"/>
</dbReference>
<dbReference type="InterPro" id="IPR001962">
    <property type="entry name" value="Asn_synthase"/>
</dbReference>
<evidence type="ECO:0000256" key="9">
    <source>
        <dbReference type="PIRSR" id="PIRSR001589-2"/>
    </source>
</evidence>
<name>A0A7Y0E265_9PROT</name>
<dbReference type="PIRSF" id="PIRSF001589">
    <property type="entry name" value="Asn_synthetase_glu-h"/>
    <property type="match status" value="1"/>
</dbReference>
<feature type="active site" description="For GATase activity" evidence="8">
    <location>
        <position position="2"/>
    </location>
</feature>
<dbReference type="GO" id="GO:0006529">
    <property type="term" value="P:asparagine biosynthetic process"/>
    <property type="evidence" value="ECO:0007669"/>
    <property type="project" value="UniProtKB-KW"/>
</dbReference>
<comment type="pathway">
    <text evidence="1">Amino-acid biosynthesis; L-asparagine biosynthesis; L-asparagine from L-aspartate (L-Gln route): step 1/1.</text>
</comment>
<comment type="catalytic activity">
    <reaction evidence="7">
        <text>L-aspartate + L-glutamine + ATP + H2O = L-asparagine + L-glutamate + AMP + diphosphate + H(+)</text>
        <dbReference type="Rhea" id="RHEA:12228"/>
        <dbReference type="ChEBI" id="CHEBI:15377"/>
        <dbReference type="ChEBI" id="CHEBI:15378"/>
        <dbReference type="ChEBI" id="CHEBI:29985"/>
        <dbReference type="ChEBI" id="CHEBI:29991"/>
        <dbReference type="ChEBI" id="CHEBI:30616"/>
        <dbReference type="ChEBI" id="CHEBI:33019"/>
        <dbReference type="ChEBI" id="CHEBI:58048"/>
        <dbReference type="ChEBI" id="CHEBI:58359"/>
        <dbReference type="ChEBI" id="CHEBI:456215"/>
        <dbReference type="EC" id="6.3.5.4"/>
    </reaction>
</comment>
<dbReference type="Gene3D" id="3.60.20.10">
    <property type="entry name" value="Glutamine Phosphoribosylpyrophosphate, subunit 1, domain 1"/>
    <property type="match status" value="1"/>
</dbReference>
<keyword evidence="5 9" id="KW-0067">ATP-binding</keyword>
<dbReference type="SUPFAM" id="SSF56235">
    <property type="entry name" value="N-terminal nucleophile aminohydrolases (Ntn hydrolases)"/>
    <property type="match status" value="1"/>
</dbReference>
<evidence type="ECO:0000256" key="5">
    <source>
        <dbReference type="ARBA" id="ARBA00022840"/>
    </source>
</evidence>
<evidence type="ECO:0000256" key="1">
    <source>
        <dbReference type="ARBA" id="ARBA00005187"/>
    </source>
</evidence>
<dbReference type="CDD" id="cd01991">
    <property type="entry name" value="Asn_synthase_B_C"/>
    <property type="match status" value="1"/>
</dbReference>
<dbReference type="NCBIfam" id="TIGR01536">
    <property type="entry name" value="asn_synth_AEB"/>
    <property type="match status" value="1"/>
</dbReference>
<evidence type="ECO:0000256" key="3">
    <source>
        <dbReference type="ARBA" id="ARBA00012737"/>
    </source>
</evidence>
<dbReference type="PANTHER" id="PTHR43284">
    <property type="entry name" value="ASPARAGINE SYNTHETASE (GLUTAMINE-HYDROLYZING)"/>
    <property type="match status" value="1"/>
</dbReference>
<keyword evidence="8" id="KW-0028">Amino-acid biosynthesis</keyword>
<evidence type="ECO:0000256" key="7">
    <source>
        <dbReference type="ARBA" id="ARBA00048741"/>
    </source>
</evidence>
<evidence type="ECO:0000256" key="8">
    <source>
        <dbReference type="PIRSR" id="PIRSR001589-1"/>
    </source>
</evidence>
<dbReference type="AlphaFoldDB" id="A0A7Y0E265"/>
<sequence>MCGVAGYIGTALPDAAAQARAFAAMAHRGPDNRGARVASIGDTGAALLMHTRLAIIDPDPRSAQPFEADGCILSYNGEIYNYLELRAALEALGHAFRTDSDTEVLLHAYLEWGADCLDRLEGMWALAILDTRSGKLLLSRDRFGEKPLYLYLRKDGLYFASEVKELAALSGDTFAVNEDRVHRFLAHGYRALFRDRSCFFDGVDLFPAGHYAWTDAAGAAEPIPYWQPRFAPVEMSFEEAADRAVEEIDRAIRIRLRSDVPIAISLSGGIDSNVLAGIAVHRHGQRLHTFSMLEADAAFDESAAIRLAAEALGTPHHETRVESAGFLDRLSRMIRSYDGPVPSLGMYLDGFLSEAVAAEGYKVLINGNGADEVFAGYYDHYLFWLAGRAAEGADFDALTAEWKASMGAHVRNPLLANPRAFIDAPSERGHLHLNAPTVADYLKRPVAGTFGETPYCDDLLRMRMLNELLQESVPILTWAHDSHYMAHSIENRAAYLDRGLIDFMLTVPSRHLIHDGFTKALLRRAGEGVVPPEILHLKKKTGFNAPIASLLNRADADVRDRLLSDSPFWDLVNRDAAARLLDPAVDHAGLDNFLFCLTSARLFYETFVD</sequence>
<protein>
    <recommendedName>
        <fullName evidence="3">asparagine synthase (glutamine-hydrolyzing)</fullName>
        <ecNumber evidence="3">6.3.5.4</ecNumber>
    </recommendedName>
</protein>
<dbReference type="GO" id="GO:0004066">
    <property type="term" value="F:asparagine synthase (glutamine-hydrolyzing) activity"/>
    <property type="evidence" value="ECO:0007669"/>
    <property type="project" value="UniProtKB-EC"/>
</dbReference>
<dbReference type="InterPro" id="IPR014729">
    <property type="entry name" value="Rossmann-like_a/b/a_fold"/>
</dbReference>
<evidence type="ECO:0000256" key="2">
    <source>
        <dbReference type="ARBA" id="ARBA00005752"/>
    </source>
</evidence>
<keyword evidence="6 8" id="KW-0315">Glutamine amidotransferase</keyword>
<dbReference type="InterPro" id="IPR029055">
    <property type="entry name" value="Ntn_hydrolases_N"/>
</dbReference>
<proteinExistence type="inferred from homology"/>
<dbReference type="InterPro" id="IPR051786">
    <property type="entry name" value="ASN_synthetase/amidase"/>
</dbReference>
<feature type="binding site" evidence="9">
    <location>
        <position position="101"/>
    </location>
    <ligand>
        <name>L-glutamine</name>
        <dbReference type="ChEBI" id="CHEBI:58359"/>
    </ligand>
</feature>
<dbReference type="SUPFAM" id="SSF52402">
    <property type="entry name" value="Adenine nucleotide alpha hydrolases-like"/>
    <property type="match status" value="1"/>
</dbReference>
<dbReference type="Gene3D" id="3.40.50.620">
    <property type="entry name" value="HUPs"/>
    <property type="match status" value="1"/>
</dbReference>
<evidence type="ECO:0000256" key="6">
    <source>
        <dbReference type="ARBA" id="ARBA00022962"/>
    </source>
</evidence>
<dbReference type="RefSeq" id="WP_169626249.1">
    <property type="nucleotide sequence ID" value="NZ_JABBNT010000004.1"/>
</dbReference>
<dbReference type="Proteomes" id="UP000539372">
    <property type="component" value="Unassembled WGS sequence"/>
</dbReference>
<dbReference type="CDD" id="cd00712">
    <property type="entry name" value="AsnB"/>
    <property type="match status" value="1"/>
</dbReference>